<proteinExistence type="predicted"/>
<dbReference type="AlphaFoldDB" id="A0A9Q2WGX9"/>
<accession>A0A9Q2WGX9</accession>
<comment type="caution">
    <text evidence="2">The sequence shown here is derived from an EMBL/GenBank/DDBJ whole genome shotgun (WGS) entry which is preliminary data.</text>
</comment>
<feature type="domain" description="Polysaccharide pyruvyl transferase" evidence="1">
    <location>
        <begin position="75"/>
        <end position="328"/>
    </location>
</feature>
<dbReference type="GO" id="GO:0016740">
    <property type="term" value="F:transferase activity"/>
    <property type="evidence" value="ECO:0007669"/>
    <property type="project" value="UniProtKB-KW"/>
</dbReference>
<organism evidence="2 3">
    <name type="scientific">Polynucleobacter paneuropaeus</name>
    <dbReference type="NCBI Taxonomy" id="2527775"/>
    <lineage>
        <taxon>Bacteria</taxon>
        <taxon>Pseudomonadati</taxon>
        <taxon>Pseudomonadota</taxon>
        <taxon>Betaproteobacteria</taxon>
        <taxon>Burkholderiales</taxon>
        <taxon>Burkholderiaceae</taxon>
        <taxon>Polynucleobacter</taxon>
    </lineage>
</organism>
<evidence type="ECO:0000259" key="1">
    <source>
        <dbReference type="Pfam" id="PF04230"/>
    </source>
</evidence>
<protein>
    <submittedName>
        <fullName evidence="2">Polysaccharide pyruvyl transferase family protein</fullName>
    </submittedName>
</protein>
<dbReference type="Proteomes" id="UP000783102">
    <property type="component" value="Unassembled WGS sequence"/>
</dbReference>
<dbReference type="Pfam" id="PF04230">
    <property type="entry name" value="PS_pyruv_trans"/>
    <property type="match status" value="1"/>
</dbReference>
<gene>
    <name evidence="2" type="ORF">G6731_00040</name>
</gene>
<keyword evidence="2" id="KW-0808">Transferase</keyword>
<dbReference type="InterPro" id="IPR007345">
    <property type="entry name" value="Polysacch_pyruvyl_Trfase"/>
</dbReference>
<evidence type="ECO:0000313" key="3">
    <source>
        <dbReference type="Proteomes" id="UP000783102"/>
    </source>
</evidence>
<name>A0A9Q2WGX9_9BURK</name>
<dbReference type="EMBL" id="JAANEY010000001">
    <property type="protein sequence ID" value="MBT8550353.1"/>
    <property type="molecule type" value="Genomic_DNA"/>
</dbReference>
<evidence type="ECO:0000313" key="2">
    <source>
        <dbReference type="EMBL" id="MBT8550353.1"/>
    </source>
</evidence>
<reference evidence="2" key="1">
    <citation type="journal article" date="2021" name="Genome Biol. Evol.">
        <title>Continental-Scale Gene Flow Prevents Allopatric Divergence of Pelagic Freshwater Bacteria.</title>
        <authorList>
            <person name="Hoetzinger M."/>
            <person name="Pitt A."/>
            <person name="Huemer A."/>
            <person name="Hahn M.W."/>
        </authorList>
    </citation>
    <scope>NUCLEOTIDE SEQUENCE</scope>
    <source>
        <strain evidence="2">SM1-W8</strain>
    </source>
</reference>
<sequence>MLALISKMKISILGTGSRAPSLALSNLEIMKYCGQNTGNFIFQFAIEKLFQSCGGIISYPDLQCDEESIFTMKDSDLVVVPCADFINSDYELSGLWSRLQWSEAPIIPIGLGISGTFQESLIPNILPDSLNVFNHFKKFSPVIFVRGEATKSILIKMGFDGGRIKTIGCPSNFISSTIELKERFLHHIITGSKLPQEEFRFVVTGDRYWNDGTIEIERLLYQCFRMYKESIYLLQSHEPLINLIRPEFSDKKFSSLVKDLLYLGECLNPRGRIFDLIDDLEKRYRVYFSADDWFAEVAKFNFSLGLRLHGNMASLQSGVPSLWIAHDHRTSELVETMALPRINFGQLQCIMMENSAHLILSELFEPQVDKYFINRDYLFNVFDEGLKDEGIGLKLDKL</sequence>